<dbReference type="Pfam" id="PF08281">
    <property type="entry name" value="Sigma70_r4_2"/>
    <property type="match status" value="1"/>
</dbReference>
<dbReference type="CDD" id="cd06171">
    <property type="entry name" value="Sigma70_r4"/>
    <property type="match status" value="1"/>
</dbReference>
<dbReference type="InterPro" id="IPR013249">
    <property type="entry name" value="RNA_pol_sigma70_r4_t2"/>
</dbReference>
<dbReference type="GO" id="GO:0006950">
    <property type="term" value="P:response to stress"/>
    <property type="evidence" value="ECO:0007669"/>
    <property type="project" value="UniProtKB-ARBA"/>
</dbReference>
<comment type="similarity">
    <text evidence="1 6">Belongs to the sigma-70 factor family. ECF subfamily.</text>
</comment>
<evidence type="ECO:0000256" key="4">
    <source>
        <dbReference type="ARBA" id="ARBA00023125"/>
    </source>
</evidence>
<dbReference type="InterPro" id="IPR036388">
    <property type="entry name" value="WH-like_DNA-bd_sf"/>
</dbReference>
<accession>A0A9D2C1X0</accession>
<dbReference type="InterPro" id="IPR013325">
    <property type="entry name" value="RNA_pol_sigma_r2"/>
</dbReference>
<evidence type="ECO:0000259" key="7">
    <source>
        <dbReference type="Pfam" id="PF04542"/>
    </source>
</evidence>
<dbReference type="InterPro" id="IPR014284">
    <property type="entry name" value="RNA_pol_sigma-70_dom"/>
</dbReference>
<evidence type="ECO:0000313" key="9">
    <source>
        <dbReference type="EMBL" id="HIY27190.1"/>
    </source>
</evidence>
<dbReference type="Pfam" id="PF04542">
    <property type="entry name" value="Sigma70_r2"/>
    <property type="match status" value="1"/>
</dbReference>
<dbReference type="GO" id="GO:0003677">
    <property type="term" value="F:DNA binding"/>
    <property type="evidence" value="ECO:0007669"/>
    <property type="project" value="UniProtKB-KW"/>
</dbReference>
<name>A0A9D2C1X0_9FIRM</name>
<dbReference type="PANTHER" id="PTHR43133:SF51">
    <property type="entry name" value="RNA POLYMERASE SIGMA FACTOR"/>
    <property type="match status" value="1"/>
</dbReference>
<dbReference type="AlphaFoldDB" id="A0A9D2C1X0"/>
<keyword evidence="5 6" id="KW-0804">Transcription</keyword>
<dbReference type="InterPro" id="IPR013324">
    <property type="entry name" value="RNA_pol_sigma_r3/r4-like"/>
</dbReference>
<keyword evidence="4 6" id="KW-0238">DNA-binding</keyword>
<dbReference type="SUPFAM" id="SSF88946">
    <property type="entry name" value="Sigma2 domain of RNA polymerase sigma factors"/>
    <property type="match status" value="1"/>
</dbReference>
<keyword evidence="2 6" id="KW-0805">Transcription regulation</keyword>
<evidence type="ECO:0000256" key="6">
    <source>
        <dbReference type="RuleBase" id="RU000716"/>
    </source>
</evidence>
<organism evidence="9 10">
    <name type="scientific">Candidatus Acutalibacter pullistercoris</name>
    <dbReference type="NCBI Taxonomy" id="2838418"/>
    <lineage>
        <taxon>Bacteria</taxon>
        <taxon>Bacillati</taxon>
        <taxon>Bacillota</taxon>
        <taxon>Clostridia</taxon>
        <taxon>Eubacteriales</taxon>
        <taxon>Acutalibacteraceae</taxon>
        <taxon>Acutalibacter</taxon>
    </lineage>
</organism>
<proteinExistence type="inferred from homology"/>
<evidence type="ECO:0000256" key="1">
    <source>
        <dbReference type="ARBA" id="ARBA00010641"/>
    </source>
</evidence>
<dbReference type="EMBL" id="DXDU01000134">
    <property type="protein sequence ID" value="HIY27190.1"/>
    <property type="molecule type" value="Genomic_DNA"/>
</dbReference>
<dbReference type="Gene3D" id="1.10.10.10">
    <property type="entry name" value="Winged helix-like DNA-binding domain superfamily/Winged helix DNA-binding domain"/>
    <property type="match status" value="1"/>
</dbReference>
<dbReference type="NCBIfam" id="TIGR02937">
    <property type="entry name" value="sigma70-ECF"/>
    <property type="match status" value="1"/>
</dbReference>
<evidence type="ECO:0000256" key="3">
    <source>
        <dbReference type="ARBA" id="ARBA00023082"/>
    </source>
</evidence>
<dbReference type="InterPro" id="IPR039425">
    <property type="entry name" value="RNA_pol_sigma-70-like"/>
</dbReference>
<reference evidence="9" key="1">
    <citation type="journal article" date="2021" name="PeerJ">
        <title>Extensive microbial diversity within the chicken gut microbiome revealed by metagenomics and culture.</title>
        <authorList>
            <person name="Gilroy R."/>
            <person name="Ravi A."/>
            <person name="Getino M."/>
            <person name="Pursley I."/>
            <person name="Horton D.L."/>
            <person name="Alikhan N.F."/>
            <person name="Baker D."/>
            <person name="Gharbi K."/>
            <person name="Hall N."/>
            <person name="Watson M."/>
            <person name="Adriaenssens E.M."/>
            <person name="Foster-Nyarko E."/>
            <person name="Jarju S."/>
            <person name="Secka A."/>
            <person name="Antonio M."/>
            <person name="Oren A."/>
            <person name="Chaudhuri R.R."/>
            <person name="La Ragione R."/>
            <person name="Hildebrand F."/>
            <person name="Pallen M.J."/>
        </authorList>
    </citation>
    <scope>NUCLEOTIDE SEQUENCE</scope>
    <source>
        <strain evidence="9">1282</strain>
    </source>
</reference>
<feature type="domain" description="RNA polymerase sigma factor 70 region 4 type 2" evidence="8">
    <location>
        <begin position="119"/>
        <end position="171"/>
    </location>
</feature>
<evidence type="ECO:0000256" key="5">
    <source>
        <dbReference type="ARBA" id="ARBA00023163"/>
    </source>
</evidence>
<comment type="caution">
    <text evidence="9">The sequence shown here is derived from an EMBL/GenBank/DDBJ whole genome shotgun (WGS) entry which is preliminary data.</text>
</comment>
<dbReference type="Gene3D" id="1.10.1740.10">
    <property type="match status" value="1"/>
</dbReference>
<protein>
    <recommendedName>
        <fullName evidence="6">RNA polymerase sigma factor</fullName>
    </recommendedName>
</protein>
<dbReference type="PANTHER" id="PTHR43133">
    <property type="entry name" value="RNA POLYMERASE ECF-TYPE SIGMA FACTO"/>
    <property type="match status" value="1"/>
</dbReference>
<dbReference type="InterPro" id="IPR007627">
    <property type="entry name" value="RNA_pol_sigma70_r2"/>
</dbReference>
<dbReference type="Proteomes" id="UP000823915">
    <property type="component" value="Unassembled WGS sequence"/>
</dbReference>
<dbReference type="SUPFAM" id="SSF88659">
    <property type="entry name" value="Sigma3 and sigma4 domains of RNA polymerase sigma factors"/>
    <property type="match status" value="1"/>
</dbReference>
<evidence type="ECO:0000259" key="8">
    <source>
        <dbReference type="Pfam" id="PF08281"/>
    </source>
</evidence>
<evidence type="ECO:0000313" key="10">
    <source>
        <dbReference type="Proteomes" id="UP000823915"/>
    </source>
</evidence>
<keyword evidence="3 6" id="KW-0731">Sigma factor</keyword>
<dbReference type="GO" id="GO:0016987">
    <property type="term" value="F:sigma factor activity"/>
    <property type="evidence" value="ECO:0007669"/>
    <property type="project" value="UniProtKB-KW"/>
</dbReference>
<dbReference type="PROSITE" id="PS01063">
    <property type="entry name" value="SIGMA70_ECF"/>
    <property type="match status" value="1"/>
</dbReference>
<reference evidence="9" key="2">
    <citation type="submission" date="2021-04" db="EMBL/GenBank/DDBJ databases">
        <authorList>
            <person name="Gilroy R."/>
        </authorList>
    </citation>
    <scope>NUCLEOTIDE SEQUENCE</scope>
    <source>
        <strain evidence="9">1282</strain>
    </source>
</reference>
<dbReference type="GO" id="GO:0006352">
    <property type="term" value="P:DNA-templated transcription initiation"/>
    <property type="evidence" value="ECO:0007669"/>
    <property type="project" value="InterPro"/>
</dbReference>
<feature type="domain" description="RNA polymerase sigma-70 region 2" evidence="7">
    <location>
        <begin position="36"/>
        <end position="96"/>
    </location>
</feature>
<evidence type="ECO:0000256" key="2">
    <source>
        <dbReference type="ARBA" id="ARBA00023015"/>
    </source>
</evidence>
<dbReference type="InterPro" id="IPR000838">
    <property type="entry name" value="RNA_pol_sigma70_ECF_CS"/>
</dbReference>
<sequence length="180" mass="20698">MKERLTPEAKGRRALVKKAQRGDPRAFEELVVGEQEYLYRMAYLQVRSEADALDVVQETILKAYKSRKTLRDPDLFRSWLTKILLNAALDLLRRRKPQEPLEENLEVPAPQGLSPEERMDLYKALEDLSEPYRGLVKLKYLDGYTIREISESTGMPAGTVSVYLRRAMDKLRASLKEGAV</sequence>
<gene>
    <name evidence="9" type="ORF">H9838_08480</name>
</gene>